<sequence>MAKENVSIVFAKRPTGEIIPGETFRVERSAAPTEADLKDGEVLFEAHYLSLDPSMRVWLRDTPSYLPPVQIGEVMRGISAGRILASKNPTLKVGDWATGFSGWRQVAVLGPQHVFQAPMLPGVEGPDLVGALGMTGLTAYLGLENVGQLKEGELVVVSGAAGATGSIVGQIAKLKGCRVVGIAGSEEKCAWLKQIGFDEAVNYKAPDFRGKFLEATKDKIDVYWDNVGGEILDLALGQAKLRARILKCGSQYTSMSKRSDSEQLANETKGIGEYNSDKSSGEILHNLGRVSSMRLRMEGFIVLDWAAQFPAAMKQLAIWVSQGQIKSKNTVVKGGLEKADQALADLFKGVNTGESFTYMSLPEV</sequence>
<evidence type="ECO:0000256" key="2">
    <source>
        <dbReference type="ARBA" id="ARBA00069006"/>
    </source>
</evidence>
<accession>A0AAN9YDP5</accession>
<keyword evidence="1" id="KW-0560">Oxidoreductase</keyword>
<dbReference type="Pfam" id="PF00107">
    <property type="entry name" value="ADH_zinc_N"/>
    <property type="match status" value="1"/>
</dbReference>
<dbReference type="PANTHER" id="PTHR43205:SF42">
    <property type="entry name" value="ALCOHOL DEHYDROGENASE, ZINC-CONTAINING (AFU_ORTHOLOGUE AFUA_7G04530)"/>
    <property type="match status" value="1"/>
</dbReference>
<dbReference type="InterPro" id="IPR036291">
    <property type="entry name" value="NAD(P)-bd_dom_sf"/>
</dbReference>
<evidence type="ECO:0000313" key="6">
    <source>
        <dbReference type="Proteomes" id="UP001320245"/>
    </source>
</evidence>
<dbReference type="Gene3D" id="3.90.180.10">
    <property type="entry name" value="Medium-chain alcohol dehydrogenases, catalytic domain"/>
    <property type="match status" value="1"/>
</dbReference>
<feature type="domain" description="Enoyl reductase (ER)" evidence="4">
    <location>
        <begin position="21"/>
        <end position="357"/>
    </location>
</feature>
<dbReference type="InterPro" id="IPR041694">
    <property type="entry name" value="ADH_N_2"/>
</dbReference>
<reference evidence="5 6" key="1">
    <citation type="journal article" date="2023" name="PLoS ONE">
        <title>Cytospora paraplurivora sp. nov. isolated from orchards with fruit tree decline syndrome in Ontario, Canada.</title>
        <authorList>
            <person name="Ilyukhin E."/>
            <person name="Nguyen H.D.T."/>
            <person name="Castle A.J."/>
            <person name="Ellouze W."/>
        </authorList>
    </citation>
    <scope>NUCLEOTIDE SEQUENCE [LARGE SCALE GENOMIC DNA]</scope>
    <source>
        <strain evidence="5 6">FDS-564</strain>
    </source>
</reference>
<organism evidence="5 6">
    <name type="scientific">Cytospora paraplurivora</name>
    <dbReference type="NCBI Taxonomy" id="2898453"/>
    <lineage>
        <taxon>Eukaryota</taxon>
        <taxon>Fungi</taxon>
        <taxon>Dikarya</taxon>
        <taxon>Ascomycota</taxon>
        <taxon>Pezizomycotina</taxon>
        <taxon>Sordariomycetes</taxon>
        <taxon>Sordariomycetidae</taxon>
        <taxon>Diaporthales</taxon>
        <taxon>Cytosporaceae</taxon>
        <taxon>Cytospora</taxon>
    </lineage>
</organism>
<dbReference type="FunFam" id="3.40.50.720:FF:000121">
    <property type="entry name" value="Prostaglandin reductase 2"/>
    <property type="match status" value="1"/>
</dbReference>
<dbReference type="AlphaFoldDB" id="A0AAN9YDP5"/>
<dbReference type="SUPFAM" id="SSF51735">
    <property type="entry name" value="NAD(P)-binding Rossmann-fold domains"/>
    <property type="match status" value="1"/>
</dbReference>
<dbReference type="Proteomes" id="UP001320245">
    <property type="component" value="Unassembled WGS sequence"/>
</dbReference>
<dbReference type="SMART" id="SM00829">
    <property type="entry name" value="PKS_ER"/>
    <property type="match status" value="1"/>
</dbReference>
<evidence type="ECO:0000259" key="4">
    <source>
        <dbReference type="SMART" id="SM00829"/>
    </source>
</evidence>
<keyword evidence="6" id="KW-1185">Reference proteome</keyword>
<dbReference type="GO" id="GO:0016628">
    <property type="term" value="F:oxidoreductase activity, acting on the CH-CH group of donors, NAD or NADP as acceptor"/>
    <property type="evidence" value="ECO:0007669"/>
    <property type="project" value="InterPro"/>
</dbReference>
<dbReference type="InterPro" id="IPR013149">
    <property type="entry name" value="ADH-like_C"/>
</dbReference>
<evidence type="ECO:0000256" key="1">
    <source>
        <dbReference type="ARBA" id="ARBA00023002"/>
    </source>
</evidence>
<name>A0AAN9YDP5_9PEZI</name>
<dbReference type="InterPro" id="IPR011032">
    <property type="entry name" value="GroES-like_sf"/>
</dbReference>
<comment type="caution">
    <text evidence="5">The sequence shown here is derived from an EMBL/GenBank/DDBJ whole genome shotgun (WGS) entry which is preliminary data.</text>
</comment>
<dbReference type="PANTHER" id="PTHR43205">
    <property type="entry name" value="PROSTAGLANDIN REDUCTASE"/>
    <property type="match status" value="1"/>
</dbReference>
<protein>
    <recommendedName>
        <fullName evidence="2">Dehydrogenase FUB6</fullName>
    </recommendedName>
    <alternativeName>
        <fullName evidence="3">Fusaric acid biosynthesis protein 6</fullName>
    </alternativeName>
</protein>
<dbReference type="InterPro" id="IPR020843">
    <property type="entry name" value="ER"/>
</dbReference>
<evidence type="ECO:0000256" key="3">
    <source>
        <dbReference type="ARBA" id="ARBA00083301"/>
    </source>
</evidence>
<dbReference type="Pfam" id="PF16884">
    <property type="entry name" value="ADH_N_2"/>
    <property type="match status" value="1"/>
</dbReference>
<dbReference type="EMBL" id="JAJSPL020000026">
    <property type="protein sequence ID" value="KAK7738402.1"/>
    <property type="molecule type" value="Genomic_DNA"/>
</dbReference>
<dbReference type="InterPro" id="IPR045010">
    <property type="entry name" value="MDR_fam"/>
</dbReference>
<dbReference type="Gene3D" id="3.40.50.720">
    <property type="entry name" value="NAD(P)-binding Rossmann-like Domain"/>
    <property type="match status" value="1"/>
</dbReference>
<dbReference type="SUPFAM" id="SSF50129">
    <property type="entry name" value="GroES-like"/>
    <property type="match status" value="1"/>
</dbReference>
<dbReference type="CDD" id="cd05288">
    <property type="entry name" value="PGDH"/>
    <property type="match status" value="1"/>
</dbReference>
<gene>
    <name evidence="5" type="ORF">SLS53_006217</name>
</gene>
<evidence type="ECO:0000313" key="5">
    <source>
        <dbReference type="EMBL" id="KAK7738402.1"/>
    </source>
</evidence>
<proteinExistence type="predicted"/>